<reference evidence="1" key="1">
    <citation type="submission" date="2013-12" db="EMBL/GenBank/DDBJ databases">
        <title>The Genome Sequence of Aphanomyces astaci APO3.</title>
        <authorList>
            <consortium name="The Broad Institute Genomics Platform"/>
            <person name="Russ C."/>
            <person name="Tyler B."/>
            <person name="van West P."/>
            <person name="Dieguez-Uribeondo J."/>
            <person name="Young S.K."/>
            <person name="Zeng Q."/>
            <person name="Gargeya S."/>
            <person name="Fitzgerald M."/>
            <person name="Abouelleil A."/>
            <person name="Alvarado L."/>
            <person name="Chapman S.B."/>
            <person name="Gainer-Dewar J."/>
            <person name="Goldberg J."/>
            <person name="Griggs A."/>
            <person name="Gujja S."/>
            <person name="Hansen M."/>
            <person name="Howarth C."/>
            <person name="Imamovic A."/>
            <person name="Ireland A."/>
            <person name="Larimer J."/>
            <person name="McCowan C."/>
            <person name="Murphy C."/>
            <person name="Pearson M."/>
            <person name="Poon T.W."/>
            <person name="Priest M."/>
            <person name="Roberts A."/>
            <person name="Saif S."/>
            <person name="Shea T."/>
            <person name="Sykes S."/>
            <person name="Wortman J."/>
            <person name="Nusbaum C."/>
            <person name="Birren B."/>
        </authorList>
    </citation>
    <scope>NUCLEOTIDE SEQUENCE [LARGE SCALE GENOMIC DNA]</scope>
    <source>
        <strain evidence="1">APO3</strain>
    </source>
</reference>
<name>W4FM77_APHAT</name>
<evidence type="ECO:0000313" key="1">
    <source>
        <dbReference type="EMBL" id="ETV67808.1"/>
    </source>
</evidence>
<dbReference type="AlphaFoldDB" id="W4FM77"/>
<dbReference type="EMBL" id="KI913192">
    <property type="protein sequence ID" value="ETV67808.1"/>
    <property type="molecule type" value="Genomic_DNA"/>
</dbReference>
<accession>W4FM77</accession>
<gene>
    <name evidence="1" type="ORF">H257_16045</name>
</gene>
<organism evidence="1">
    <name type="scientific">Aphanomyces astaci</name>
    <name type="common">Crayfish plague agent</name>
    <dbReference type="NCBI Taxonomy" id="112090"/>
    <lineage>
        <taxon>Eukaryota</taxon>
        <taxon>Sar</taxon>
        <taxon>Stramenopiles</taxon>
        <taxon>Oomycota</taxon>
        <taxon>Saprolegniomycetes</taxon>
        <taxon>Saprolegniales</taxon>
        <taxon>Verrucalvaceae</taxon>
        <taxon>Aphanomyces</taxon>
    </lineage>
</organism>
<dbReference type="VEuPathDB" id="FungiDB:H257_16045"/>
<protein>
    <submittedName>
        <fullName evidence="1">Uncharacterized protein</fullName>
    </submittedName>
</protein>
<sequence>METVSTLRFDFGGTSRLACRVNVKSTTLSTRSRIPAYVCVDISATTMASLGVRAPTWLPRPLCSLPMSWSQQGPQGSTGTEALSKIMFASSPRTRFKCVPSSLQCSLVHIHPLRDPNSKRHSTALSHMQLSLPLGQPRMHGINGLPVTFGSGCFNPCGHSASK</sequence>
<proteinExistence type="predicted"/>
<dbReference type="GeneID" id="20818041"/>
<dbReference type="RefSeq" id="XP_009842666.1">
    <property type="nucleotide sequence ID" value="XM_009844364.1"/>
</dbReference>